<dbReference type="Proteomes" id="UP000197003">
    <property type="component" value="Chromosome"/>
</dbReference>
<organism evidence="3 4">
    <name type="scientific">Bdellovibrio bacteriovorus</name>
    <dbReference type="NCBI Taxonomy" id="959"/>
    <lineage>
        <taxon>Bacteria</taxon>
        <taxon>Pseudomonadati</taxon>
        <taxon>Bdellovibrionota</taxon>
        <taxon>Bdellovibrionia</taxon>
        <taxon>Bdellovibrionales</taxon>
        <taxon>Pseudobdellovibrionaceae</taxon>
        <taxon>Bdellovibrio</taxon>
    </lineage>
</organism>
<sequence>MMFPEITGASPVSSQSLYQNETKSGHNGPAFGGFVSQNRGLRAIAIFEGAKGLFILLVGFELLHLLGTDVQESSSQIVHHLGLDHGALAGVFRRLLDNINDSSVLMMAGVALLYALLRLIEAVGLWFAKAWAEWLAILSGSLYVPIEMYKLIQHPTWIRIAITLGNLALVYYLIRVRGGRRSNLSPPQPF</sequence>
<proteinExistence type="predicted"/>
<evidence type="ECO:0000313" key="4">
    <source>
        <dbReference type="Proteomes" id="UP000197003"/>
    </source>
</evidence>
<evidence type="ECO:0000313" key="3">
    <source>
        <dbReference type="EMBL" id="ASD64101.1"/>
    </source>
</evidence>
<keyword evidence="2" id="KW-0472">Membrane</keyword>
<name>A0A1Z3N9K5_BDEBC</name>
<dbReference type="InterPro" id="IPR021125">
    <property type="entry name" value="DUF2127"/>
</dbReference>
<feature type="transmembrane region" description="Helical" evidence="2">
    <location>
        <begin position="156"/>
        <end position="174"/>
    </location>
</feature>
<feature type="transmembrane region" description="Helical" evidence="2">
    <location>
        <begin position="103"/>
        <end position="120"/>
    </location>
</feature>
<evidence type="ECO:0000256" key="1">
    <source>
        <dbReference type="SAM" id="MobiDB-lite"/>
    </source>
</evidence>
<evidence type="ECO:0000256" key="2">
    <source>
        <dbReference type="SAM" id="Phobius"/>
    </source>
</evidence>
<protein>
    <recommendedName>
        <fullName evidence="5">DUF2127 domain-containing protein</fullName>
    </recommendedName>
</protein>
<reference evidence="3 4" key="1">
    <citation type="submission" date="2017-04" db="EMBL/GenBank/DDBJ databases">
        <title>Whole genome sequence of Bdellovibrio bacteriovorus strain SSB218315.</title>
        <authorList>
            <person name="Oyedara O."/>
            <person name="Rodriguez-Perez M.A."/>
        </authorList>
    </citation>
    <scope>NUCLEOTIDE SEQUENCE [LARGE SCALE GENOMIC DNA]</scope>
    <source>
        <strain evidence="3 4">SSB218315</strain>
    </source>
</reference>
<feature type="region of interest" description="Disordered" evidence="1">
    <location>
        <begin position="1"/>
        <end position="22"/>
    </location>
</feature>
<dbReference type="AlphaFoldDB" id="A0A1Z3N9K5"/>
<dbReference type="EMBL" id="CP020946">
    <property type="protein sequence ID" value="ASD64101.1"/>
    <property type="molecule type" value="Genomic_DNA"/>
</dbReference>
<keyword evidence="2" id="KW-0812">Transmembrane</keyword>
<accession>A0A1Z3N9K5</accession>
<dbReference type="Pfam" id="PF09900">
    <property type="entry name" value="DUF2127"/>
    <property type="match status" value="1"/>
</dbReference>
<feature type="compositionally biased region" description="Polar residues" evidence="1">
    <location>
        <begin position="10"/>
        <end position="22"/>
    </location>
</feature>
<gene>
    <name evidence="3" type="ORF">B9G79_11255</name>
</gene>
<evidence type="ECO:0008006" key="5">
    <source>
        <dbReference type="Google" id="ProtNLM"/>
    </source>
</evidence>
<keyword evidence="2" id="KW-1133">Transmembrane helix</keyword>